<dbReference type="GO" id="GO:0005634">
    <property type="term" value="C:nucleus"/>
    <property type="evidence" value="ECO:0007669"/>
    <property type="project" value="UniProtKB-ARBA"/>
</dbReference>
<feature type="region of interest" description="Disordered" evidence="3">
    <location>
        <begin position="1"/>
        <end position="34"/>
    </location>
</feature>
<accession>A0AAV3NGP6</accession>
<dbReference type="EMBL" id="BAABME010014947">
    <property type="protein sequence ID" value="GAA0138475.1"/>
    <property type="molecule type" value="Genomic_DNA"/>
</dbReference>
<protein>
    <submittedName>
        <fullName evidence="4">Oxidase</fullName>
    </submittedName>
</protein>
<sequence>MEQQDEPNLDADGILALLEPSQGNQDSSGERPQDADYDSIGYSLSFELQALILARFPRLEYWKLFFLDKRCVDLLKNSHLFKIRREIGFTEPSIFMSPSGGNAWWTSDRDFKSCRKLPDLPSDDICFIAGDKESLCAGTHLLVAGREVEGSVVYRYELAGNQWEKGPSMIIPRCLFASASYGNSAFVAGGMEFVGGEISDSAEKYDPEGRTWTPLPRMNKRRKLCSGCFMDNRFYVIGGRNEEGGLTCGEYYDESNSKWELITDMLIDDPVQNCHAPPLIAVVNNELYSLEATSNQLKVYLKKMNSWKPLGPVPVKANARKGWGVAFKSLENELLVIGSSPTAMDIYTCCPDPDASELHWKSVDSSKTQHCHFLLNCCVMMA</sequence>
<keyword evidence="2" id="KW-0677">Repeat</keyword>
<dbReference type="PANTHER" id="PTHR46122">
    <property type="entry name" value="GALACTOSE OXIDASE/KELCH REPEAT PROTEIN-RELATED"/>
    <property type="match status" value="1"/>
</dbReference>
<evidence type="ECO:0000256" key="3">
    <source>
        <dbReference type="SAM" id="MobiDB-lite"/>
    </source>
</evidence>
<dbReference type="AlphaFoldDB" id="A0AAV3NGP6"/>
<keyword evidence="5" id="KW-1185">Reference proteome</keyword>
<comment type="caution">
    <text evidence="4">The sequence shown here is derived from an EMBL/GenBank/DDBJ whole genome shotgun (WGS) entry which is preliminary data.</text>
</comment>
<evidence type="ECO:0000313" key="4">
    <source>
        <dbReference type="EMBL" id="GAA0138475.1"/>
    </source>
</evidence>
<proteinExistence type="predicted"/>
<dbReference type="GO" id="GO:0005829">
    <property type="term" value="C:cytosol"/>
    <property type="evidence" value="ECO:0007669"/>
    <property type="project" value="TreeGrafter"/>
</dbReference>
<dbReference type="Pfam" id="PF01344">
    <property type="entry name" value="Kelch_1"/>
    <property type="match status" value="2"/>
</dbReference>
<keyword evidence="1" id="KW-0880">Kelch repeat</keyword>
<evidence type="ECO:0000256" key="1">
    <source>
        <dbReference type="ARBA" id="ARBA00022441"/>
    </source>
</evidence>
<organism evidence="4 5">
    <name type="scientific">Lithospermum erythrorhizon</name>
    <name type="common">Purple gromwell</name>
    <name type="synonym">Lithospermum officinale var. erythrorhizon</name>
    <dbReference type="NCBI Taxonomy" id="34254"/>
    <lineage>
        <taxon>Eukaryota</taxon>
        <taxon>Viridiplantae</taxon>
        <taxon>Streptophyta</taxon>
        <taxon>Embryophyta</taxon>
        <taxon>Tracheophyta</taxon>
        <taxon>Spermatophyta</taxon>
        <taxon>Magnoliopsida</taxon>
        <taxon>eudicotyledons</taxon>
        <taxon>Gunneridae</taxon>
        <taxon>Pentapetalae</taxon>
        <taxon>asterids</taxon>
        <taxon>lamiids</taxon>
        <taxon>Boraginales</taxon>
        <taxon>Boraginaceae</taxon>
        <taxon>Boraginoideae</taxon>
        <taxon>Lithospermeae</taxon>
        <taxon>Lithospermum</taxon>
    </lineage>
</organism>
<evidence type="ECO:0000256" key="2">
    <source>
        <dbReference type="ARBA" id="ARBA00022737"/>
    </source>
</evidence>
<evidence type="ECO:0000313" key="5">
    <source>
        <dbReference type="Proteomes" id="UP001454036"/>
    </source>
</evidence>
<dbReference type="InterPro" id="IPR006652">
    <property type="entry name" value="Kelch_1"/>
</dbReference>
<reference evidence="4 5" key="1">
    <citation type="submission" date="2024-01" db="EMBL/GenBank/DDBJ databases">
        <title>The complete chloroplast genome sequence of Lithospermum erythrorhizon: insights into the phylogenetic relationship among Boraginaceae species and the maternal lineages of purple gromwells.</title>
        <authorList>
            <person name="Okada T."/>
            <person name="Watanabe K."/>
        </authorList>
    </citation>
    <scope>NUCLEOTIDE SEQUENCE [LARGE SCALE GENOMIC DNA]</scope>
</reference>
<dbReference type="PANTHER" id="PTHR46122:SF5">
    <property type="entry name" value="F-BOX DOMAIN-CONTAINING PROTEIN"/>
    <property type="match status" value="1"/>
</dbReference>
<dbReference type="SMART" id="SM00612">
    <property type="entry name" value="Kelch"/>
    <property type="match status" value="3"/>
</dbReference>
<dbReference type="Proteomes" id="UP001454036">
    <property type="component" value="Unassembled WGS sequence"/>
</dbReference>
<dbReference type="SUPFAM" id="SSF117281">
    <property type="entry name" value="Kelch motif"/>
    <property type="match status" value="1"/>
</dbReference>
<name>A0AAV3NGP6_LITER</name>
<gene>
    <name evidence="4" type="ORF">LIER_34936</name>
</gene>
<dbReference type="InterPro" id="IPR052439">
    <property type="entry name" value="F-box/Kelch-repeat"/>
</dbReference>
<dbReference type="InterPro" id="IPR015915">
    <property type="entry name" value="Kelch-typ_b-propeller"/>
</dbReference>
<dbReference type="Gene3D" id="2.120.10.80">
    <property type="entry name" value="Kelch-type beta propeller"/>
    <property type="match status" value="1"/>
</dbReference>